<dbReference type="InterPro" id="IPR005161">
    <property type="entry name" value="Ku_N"/>
</dbReference>
<dbReference type="GO" id="GO:0003690">
    <property type="term" value="F:double-stranded DNA binding"/>
    <property type="evidence" value="ECO:0007669"/>
    <property type="project" value="TreeGrafter"/>
</dbReference>
<dbReference type="FunFam" id="2.40.290.10:FF:000006">
    <property type="entry name" value="ATP-dependent DNA helicase 2 subunit KU80"/>
    <property type="match status" value="1"/>
</dbReference>
<dbReference type="InterPro" id="IPR005160">
    <property type="entry name" value="Ku_C"/>
</dbReference>
<evidence type="ECO:0000256" key="5">
    <source>
        <dbReference type="ARBA" id="ARBA00022801"/>
    </source>
</evidence>
<evidence type="ECO:0000256" key="4">
    <source>
        <dbReference type="ARBA" id="ARBA00022763"/>
    </source>
</evidence>
<dbReference type="Gene3D" id="2.40.290.10">
    <property type="match status" value="1"/>
</dbReference>
<protein>
    <recommendedName>
        <fullName evidence="12">ATP-dependent DNA helicase 2 subunit KU80</fullName>
        <ecNumber evidence="12">3.6.4.12</ecNumber>
    </recommendedName>
</protein>
<dbReference type="SUPFAM" id="SSF100939">
    <property type="entry name" value="SPOC domain-like"/>
    <property type="match status" value="1"/>
</dbReference>
<evidence type="ECO:0000256" key="3">
    <source>
        <dbReference type="ARBA" id="ARBA00022741"/>
    </source>
</evidence>
<dbReference type="InterPro" id="IPR006164">
    <property type="entry name" value="DNA_bd_Ku70/Ku80"/>
</dbReference>
<dbReference type="FunFam" id="1.10.1600.10:FF:000002">
    <property type="entry name" value="X-ray repair cross-complementing protein 5"/>
    <property type="match status" value="1"/>
</dbReference>
<comment type="caution">
    <text evidence="15">The sequence shown here is derived from an EMBL/GenBank/DDBJ whole genome shotgun (WGS) entry which is preliminary data.</text>
</comment>
<dbReference type="InterPro" id="IPR024193">
    <property type="entry name" value="Ku80"/>
</dbReference>
<dbReference type="OrthoDB" id="30826at2759"/>
<comment type="function">
    <text evidence="12">Single-stranded DNA-dependent ATP-dependent helicase.</text>
</comment>
<evidence type="ECO:0000256" key="7">
    <source>
        <dbReference type="ARBA" id="ARBA00022840"/>
    </source>
</evidence>
<keyword evidence="3 12" id="KW-0547">Nucleotide-binding</keyword>
<accession>A0A9J6AQP5</accession>
<keyword evidence="16" id="KW-1185">Reference proteome</keyword>
<dbReference type="PANTHER" id="PTHR12604:SF4">
    <property type="entry name" value="X-RAY REPAIR CROSS-COMPLEMENTING PROTEIN 5"/>
    <property type="match status" value="1"/>
</dbReference>
<name>A0A9J6AQP5_SOLCO</name>
<evidence type="ECO:0000256" key="13">
    <source>
        <dbReference type="SAM" id="MobiDB-lite"/>
    </source>
</evidence>
<dbReference type="Gene3D" id="1.25.40.240">
    <property type="entry name" value="Ku, C-terminal domain"/>
    <property type="match status" value="1"/>
</dbReference>
<evidence type="ECO:0000256" key="12">
    <source>
        <dbReference type="PIRNR" id="PIRNR016570"/>
    </source>
</evidence>
<sequence length="730" mass="83186">MARNKEAVVLVIDVGPSMHSVLPEIEKVCSLLIQKKLVFSRYDEVGFVLFGTSDTKNELKEEIGGYEHVTVLRNIKVVDEDLVDALQKLPRGSVPGDCILYDYWVVIVQTSTVVKHAILVRVTFILDAIVVGMDMLIKKFGQTNKAKKRLCLITNAVSLIKDPFEGTKEDQVNTIATQMTAQGMKMDCVIVRMKQDWETNRRIMEENDFLMSVFSNKSSSKVVYVESSTSLLGALRTRNISPVTIYRGDFEISAQLKIKVWVYKKTSEEKFPTLKKYSDKAPSTDKFATHEIKVDYEYKSIEDPNKVVPPEQRIKGFQYGPQVVPISSAELEAVKFKPEKSVKLLGFTDASNALLPERCKYLHSRTWQQKAILALSALARAMKEMNKVAIVRCVWRQGQGNVVVGVLTPNVSDKDNTPDSFYFNILPFAEDVREFQFPSFSNLPSSMQPNEKQQDAADKLVQMLDLAPPGKQEVLPPDFTPNPVLERYYRYLNLKSKHPDAAVPPLDETLRKITEPDVELLSRNKSIIEELRRSFELKDNPKLKKSARRIKERPSGSDEDREEFNKDADVKAIDSMEYSAKTEVEKVGDVNPVKDFEEMMSRRDNPKWISKAIQGMKNKIFDLVENSCEGDTFHKALQCLMALRKGCILEQEPKQFNDFLCHLSKFCQEKDLRSFCLYLTSHEFTLITKAEAPDSEIPEHEARSFMVKPELDSQNMKSEDDIMSIYLGGK</sequence>
<comment type="similarity">
    <text evidence="2 12">Belongs to the ku80 family.</text>
</comment>
<keyword evidence="7 12" id="KW-0067">ATP-binding</keyword>
<evidence type="ECO:0000256" key="6">
    <source>
        <dbReference type="ARBA" id="ARBA00022806"/>
    </source>
</evidence>
<dbReference type="GO" id="GO:0006310">
    <property type="term" value="P:DNA recombination"/>
    <property type="evidence" value="ECO:0007669"/>
    <property type="project" value="UniProtKB-KW"/>
</dbReference>
<dbReference type="InterPro" id="IPR036465">
    <property type="entry name" value="vWFA_dom_sf"/>
</dbReference>
<dbReference type="GO" id="GO:0042162">
    <property type="term" value="F:telomeric DNA binding"/>
    <property type="evidence" value="ECO:0007669"/>
    <property type="project" value="InterPro"/>
</dbReference>
<dbReference type="SUPFAM" id="SSF101420">
    <property type="entry name" value="C-terminal domain of Ku80"/>
    <property type="match status" value="1"/>
</dbReference>
<dbReference type="Pfam" id="PF02735">
    <property type="entry name" value="Ku"/>
    <property type="match status" value="1"/>
</dbReference>
<dbReference type="SUPFAM" id="SSF53300">
    <property type="entry name" value="vWA-like"/>
    <property type="match status" value="1"/>
</dbReference>
<reference evidence="15 16" key="1">
    <citation type="submission" date="2020-09" db="EMBL/GenBank/DDBJ databases">
        <title>De no assembly of potato wild relative species, Solanum commersonii.</title>
        <authorList>
            <person name="Cho K."/>
        </authorList>
    </citation>
    <scope>NUCLEOTIDE SEQUENCE [LARGE SCALE GENOMIC DNA]</scope>
    <source>
        <strain evidence="15">LZ3.2</strain>
        <tissue evidence="15">Leaf</tissue>
    </source>
</reference>
<evidence type="ECO:0000256" key="2">
    <source>
        <dbReference type="ARBA" id="ARBA00007726"/>
    </source>
</evidence>
<keyword evidence="9 12" id="KW-0233">DNA recombination</keyword>
<evidence type="ECO:0000256" key="1">
    <source>
        <dbReference type="ARBA" id="ARBA00004123"/>
    </source>
</evidence>
<evidence type="ECO:0000259" key="14">
    <source>
        <dbReference type="SMART" id="SM00559"/>
    </source>
</evidence>
<dbReference type="EMBL" id="JACXVP010000002">
    <property type="protein sequence ID" value="KAG5626902.1"/>
    <property type="molecule type" value="Genomic_DNA"/>
</dbReference>
<evidence type="ECO:0000256" key="10">
    <source>
        <dbReference type="ARBA" id="ARBA00023204"/>
    </source>
</evidence>
<dbReference type="Pfam" id="PF03731">
    <property type="entry name" value="Ku_N"/>
    <property type="match status" value="1"/>
</dbReference>
<dbReference type="EC" id="3.6.4.12" evidence="12"/>
<dbReference type="InterPro" id="IPR016194">
    <property type="entry name" value="SPOC-like_C_dom_sf"/>
</dbReference>
<keyword evidence="4 12" id="KW-0227">DNA damage</keyword>
<proteinExistence type="inferred from homology"/>
<keyword evidence="11 12" id="KW-0539">Nucleus</keyword>
<evidence type="ECO:0000256" key="8">
    <source>
        <dbReference type="ARBA" id="ARBA00023125"/>
    </source>
</evidence>
<keyword evidence="8 12" id="KW-0238">DNA-binding</keyword>
<evidence type="ECO:0000256" key="9">
    <source>
        <dbReference type="ARBA" id="ARBA00023172"/>
    </source>
</evidence>
<dbReference type="GO" id="GO:0003684">
    <property type="term" value="F:damaged DNA binding"/>
    <property type="evidence" value="ECO:0007669"/>
    <property type="project" value="InterPro"/>
</dbReference>
<comment type="subcellular location">
    <subcellularLocation>
        <location evidence="1 12">Nucleus</location>
    </subcellularLocation>
</comment>
<dbReference type="GO" id="GO:0016787">
    <property type="term" value="F:hydrolase activity"/>
    <property type="evidence" value="ECO:0007669"/>
    <property type="project" value="UniProtKB-KW"/>
</dbReference>
<dbReference type="FunFam" id="1.25.40.240:FF:000001">
    <property type="entry name" value="X-ray repair cross-complementing protein 5"/>
    <property type="match status" value="1"/>
</dbReference>
<dbReference type="GO" id="GO:0000723">
    <property type="term" value="P:telomere maintenance"/>
    <property type="evidence" value="ECO:0007669"/>
    <property type="project" value="InterPro"/>
</dbReference>
<dbReference type="AlphaFoldDB" id="A0A9J6AQP5"/>
<dbReference type="PIRSF" id="PIRSF016570">
    <property type="entry name" value="Ku80"/>
    <property type="match status" value="1"/>
</dbReference>
<comment type="catalytic activity">
    <reaction evidence="12">
        <text>ATP + H2O = ADP + phosphate + H(+)</text>
        <dbReference type="Rhea" id="RHEA:13065"/>
        <dbReference type="ChEBI" id="CHEBI:15377"/>
        <dbReference type="ChEBI" id="CHEBI:15378"/>
        <dbReference type="ChEBI" id="CHEBI:30616"/>
        <dbReference type="ChEBI" id="CHEBI:43474"/>
        <dbReference type="ChEBI" id="CHEBI:456216"/>
        <dbReference type="EC" id="3.6.4.12"/>
    </reaction>
</comment>
<dbReference type="GO" id="GO:0043564">
    <property type="term" value="C:Ku70:Ku80 complex"/>
    <property type="evidence" value="ECO:0007669"/>
    <property type="project" value="InterPro"/>
</dbReference>
<dbReference type="Proteomes" id="UP000824120">
    <property type="component" value="Chromosome 2"/>
</dbReference>
<dbReference type="Pfam" id="PF08785">
    <property type="entry name" value="Ku_PK_bind"/>
    <property type="match status" value="1"/>
</dbReference>
<dbReference type="CDD" id="cd00873">
    <property type="entry name" value="KU80"/>
    <property type="match status" value="1"/>
</dbReference>
<dbReference type="GO" id="GO:0006303">
    <property type="term" value="P:double-strand break repair via nonhomologous end joining"/>
    <property type="evidence" value="ECO:0007669"/>
    <property type="project" value="InterPro"/>
</dbReference>
<evidence type="ECO:0000256" key="11">
    <source>
        <dbReference type="ARBA" id="ARBA00023242"/>
    </source>
</evidence>
<organism evidence="15 16">
    <name type="scientific">Solanum commersonii</name>
    <name type="common">Commerson's wild potato</name>
    <name type="synonym">Commerson's nightshade</name>
    <dbReference type="NCBI Taxonomy" id="4109"/>
    <lineage>
        <taxon>Eukaryota</taxon>
        <taxon>Viridiplantae</taxon>
        <taxon>Streptophyta</taxon>
        <taxon>Embryophyta</taxon>
        <taxon>Tracheophyta</taxon>
        <taxon>Spermatophyta</taxon>
        <taxon>Magnoliopsida</taxon>
        <taxon>eudicotyledons</taxon>
        <taxon>Gunneridae</taxon>
        <taxon>Pentapetalae</taxon>
        <taxon>asterids</taxon>
        <taxon>lamiids</taxon>
        <taxon>Solanales</taxon>
        <taxon>Solanaceae</taxon>
        <taxon>Solanoideae</taxon>
        <taxon>Solaneae</taxon>
        <taxon>Solanum</taxon>
    </lineage>
</organism>
<dbReference type="Gene3D" id="3.40.50.410">
    <property type="entry name" value="von Willebrand factor, type A domain"/>
    <property type="match status" value="1"/>
</dbReference>
<dbReference type="Pfam" id="PF03730">
    <property type="entry name" value="Ku_C"/>
    <property type="match status" value="1"/>
</dbReference>
<feature type="domain" description="Ku" evidence="14">
    <location>
        <begin position="305"/>
        <end position="443"/>
    </location>
</feature>
<gene>
    <name evidence="15" type="ORF">H5410_012120</name>
</gene>
<dbReference type="PANTHER" id="PTHR12604">
    <property type="entry name" value="KU AUTOANTIGEN DNA HELICASE"/>
    <property type="match status" value="1"/>
</dbReference>
<keyword evidence="5 12" id="KW-0378">Hydrolase</keyword>
<dbReference type="InterPro" id="IPR014893">
    <property type="entry name" value="Ku_PK_bind"/>
</dbReference>
<dbReference type="InterPro" id="IPR036494">
    <property type="entry name" value="Ku_C_sf"/>
</dbReference>
<dbReference type="GO" id="GO:0003678">
    <property type="term" value="F:DNA helicase activity"/>
    <property type="evidence" value="ECO:0007669"/>
    <property type="project" value="UniProtKB-EC"/>
</dbReference>
<feature type="compositionally biased region" description="Basic and acidic residues" evidence="13">
    <location>
        <begin position="552"/>
        <end position="566"/>
    </location>
</feature>
<evidence type="ECO:0000313" key="16">
    <source>
        <dbReference type="Proteomes" id="UP000824120"/>
    </source>
</evidence>
<keyword evidence="6 12" id="KW-0347">Helicase</keyword>
<dbReference type="Gene3D" id="1.10.1600.10">
    <property type="match status" value="1"/>
</dbReference>
<dbReference type="SMART" id="SM00559">
    <property type="entry name" value="Ku78"/>
    <property type="match status" value="1"/>
</dbReference>
<dbReference type="GO" id="GO:0005524">
    <property type="term" value="F:ATP binding"/>
    <property type="evidence" value="ECO:0007669"/>
    <property type="project" value="UniProtKB-UniRule"/>
</dbReference>
<feature type="region of interest" description="Disordered" evidence="13">
    <location>
        <begin position="542"/>
        <end position="566"/>
    </location>
</feature>
<keyword evidence="10 12" id="KW-0234">DNA repair</keyword>
<evidence type="ECO:0000313" key="15">
    <source>
        <dbReference type="EMBL" id="KAG5626902.1"/>
    </source>
</evidence>